<evidence type="ECO:0000313" key="8">
    <source>
        <dbReference type="Proteomes" id="UP000695007"/>
    </source>
</evidence>
<dbReference type="RefSeq" id="XP_011495611.1">
    <property type="nucleotide sequence ID" value="XM_011497309.1"/>
</dbReference>
<evidence type="ECO:0000256" key="3">
    <source>
        <dbReference type="ARBA" id="ARBA00023125"/>
    </source>
</evidence>
<name>A0AAJ6YCY9_9HYME</name>
<dbReference type="SUPFAM" id="SSF50249">
    <property type="entry name" value="Nucleic acid-binding proteins"/>
    <property type="match status" value="3"/>
</dbReference>
<protein>
    <submittedName>
        <fullName evidence="9">Breast cancer type 2 susceptibility protein homolog</fullName>
    </submittedName>
</protein>
<feature type="region of interest" description="Disordered" evidence="6">
    <location>
        <begin position="1740"/>
        <end position="1799"/>
    </location>
</feature>
<feature type="domain" description="Tower" evidence="7">
    <location>
        <begin position="1412"/>
        <end position="1451"/>
    </location>
</feature>
<dbReference type="PANTHER" id="PTHR11289">
    <property type="entry name" value="BREAST CANCER TYPE 2 SUSCEPTIBILITY PROTEIN BRCA2"/>
    <property type="match status" value="1"/>
</dbReference>
<dbReference type="SUPFAM" id="SSF81878">
    <property type="entry name" value="BRCA2 tower domain"/>
    <property type="match status" value="1"/>
</dbReference>
<dbReference type="GO" id="GO:0003677">
    <property type="term" value="F:DNA binding"/>
    <property type="evidence" value="ECO:0007669"/>
    <property type="project" value="UniProtKB-KW"/>
</dbReference>
<dbReference type="Pfam" id="PF09103">
    <property type="entry name" value="BRCA-2_OB1"/>
    <property type="match status" value="1"/>
</dbReference>
<proteinExistence type="predicted"/>
<dbReference type="Pfam" id="PF09104">
    <property type="entry name" value="BRCA-2_OB3"/>
    <property type="match status" value="1"/>
</dbReference>
<dbReference type="InterPro" id="IPR015188">
    <property type="entry name" value="BRCA2_OB_3"/>
</dbReference>
<dbReference type="InterPro" id="IPR015525">
    <property type="entry name" value="BRCA2"/>
</dbReference>
<dbReference type="InterPro" id="IPR015187">
    <property type="entry name" value="BRCA2_OB_1"/>
</dbReference>
<evidence type="ECO:0000256" key="1">
    <source>
        <dbReference type="ARBA" id="ARBA00022737"/>
    </source>
</evidence>
<dbReference type="GO" id="GO:0006355">
    <property type="term" value="P:regulation of DNA-templated transcription"/>
    <property type="evidence" value="ECO:0007669"/>
    <property type="project" value="TreeGrafter"/>
</dbReference>
<sequence>MGDFVDEDLIVLKDSGKNTVETSKYKYHTIKDDQNNISFQDLFPDNDQLKDSVINISNVTNIETIKNKTDNSSTISSYTPILYSKLINETPGKAIVPRTPIDLLPFITKTNMSWTSDMETPENKFNEKSKGCNEITNIIDNNKETPQHRNQRTPTNRMKKNKMDVTSPILGGKKRYKRQVKRRILNNILDIDTNNEFQSSYSSNSDKLPSETMDSISNEVALDIEIETKKSIERESNNLISEICKEKRNIMEEKSPLINKANEIKSTASDKPLKKQIFDEKENSTMNISNNILERVATIRRNQKPFRQSIKAHVVVSKDIFTKSVRDLEFADLGFKQETTNAINAESKPLKHSLTKLSSFEKETNIANNKLSGKKNEIEDFSQFVPIEIMDDWDVENVLDIKKENTSLQNLPDSCNQRKFIKEDVNFNTANGKEILVSEEFLEKGMKIYNEIADELISDNNFLNLKHSNANVNSSKRFSNGLRNDKTLINNKETLFDTTSCNNLLSLNNFNNETNKLSTAINENTYNELKNNENISNISELHFQHNYTHNSKISSNDKVKKNEDLYHKNICNQAIKTETNFYQELPLQDFPEQKFITQSVEDFDNNSFTTAGGKGIKINEDKENYYLEIFQQLGDDIQDGNHLLNIKKNTLSKINRNIKSLDKVSVTFNKPRERAIQSKLNNNNNTNNNKVDGKIIIAASNSKHVLNKLNDTSAISKNKEKNSTVSEKAISFDKESFSTSGEAHKIIKNDPSPKKMFEKEKPLENFKIHKSEHNDRYMKKLKQKLDHCEIKRPERCRSFGGFSKSEEGAMTLKLNKSDPIEESFTNQPLKNGLSISQCFDSHSDSWLSKVEISHLNNSKVQSPVLIKKIEEKVNASAMPENCIAEERSEFLGFSFKECTENFRKYANFKKFLKNLSVDNCSIELNMNSGQSVSLRNETSIKQRLLIKCKCNIDVKDNYNESNYILTDIKSKTDMNKFSNKHEAIVKQNHYKIEKIEKRKHVDTDSDTPLSTLKKPRVGCEFQGRKLFCDELNDEDDDIVDRKKNEKSLSYLNAPTLIDQEHKDLLKKRLQAILHQEKIIKNKKRIKIHFSMGTLLRQRLMNNKNRISLSDYVGHSAPTVCSVDQIKQHYSDANVLDVTASNATCYKFLLSDVLGNERIVSLDVDDGGVIIFDENGHAGVSEFTKSFLALPGVDPKLLPTGWIENHYKWIIWKLASLDRIIFNTIKLPKILTPERVMKELKYRYDREIDKAERSALRRILEKDDVSTRRMVLCISSIKWKSYKQDEEINGKALVGLSQIEIEAMDGWYSIPLTIDTAMAHYVATGKIKEGTKIITYGAELLECPRGYFPLEKPVNVSLRICTNCTRRVRWNTKLGYQKNSRPIPVKLRSIVPTGGMIGETTAVVARTYPPLYREKTANGQSIYRNARSEEKAASDYERSLESKVDAMYAEAEKNFESKKTSESDDEMENSSQSKVRTRNQSQWQRNQSALKAKLETRMRQDLPPPRQVTSILKIRLFHDKTTAILSLWGGNEDSRYDIKEGDTITVYNSFATGTRGGELNLTTNRITHIKKESLLKLPYPNRICSLIAEIGSPDFQPAFNEIDTVGVVVSLGVAPSGMKNFEMVNLGHPKPSTGGSAYLSILFWNGLSAFGYQGILTVGSLVACSNLEWRSSASLSLPVAYCTEKSLFSCHPRQPYLAKELRNLKALVQNPATYAENCAEEVARELSKRSLQPWSRQVGLASPWTPGSQEMRSPGGPSVQRRLEKLSRYGCSTDGSPSVVLNDSSDRVKRDFTPVTRGKS</sequence>
<dbReference type="Gene3D" id="2.40.50.140">
    <property type="entry name" value="Nucleic acid-binding proteins"/>
    <property type="match status" value="4"/>
</dbReference>
<dbReference type="GO" id="GO:0000724">
    <property type="term" value="P:double-strand break repair via homologous recombination"/>
    <property type="evidence" value="ECO:0007669"/>
    <property type="project" value="InterPro"/>
</dbReference>
<dbReference type="KEGG" id="csol:105360414"/>
<feature type="compositionally biased region" description="Polar residues" evidence="6">
    <location>
        <begin position="1772"/>
        <end position="1782"/>
    </location>
</feature>
<dbReference type="GO" id="GO:0005634">
    <property type="term" value="C:nucleus"/>
    <property type="evidence" value="ECO:0007669"/>
    <property type="project" value="TreeGrafter"/>
</dbReference>
<dbReference type="Pfam" id="PF09169">
    <property type="entry name" value="BRCA-2_helical"/>
    <property type="match status" value="1"/>
</dbReference>
<dbReference type="PROSITE" id="PS50138">
    <property type="entry name" value="BRCA2_REPEAT"/>
    <property type="match status" value="1"/>
</dbReference>
<feature type="region of interest" description="Disordered" evidence="6">
    <location>
        <begin position="1453"/>
        <end position="1486"/>
    </location>
</feature>
<dbReference type="GeneID" id="105360414"/>
<dbReference type="Proteomes" id="UP000695007">
    <property type="component" value="Unplaced"/>
</dbReference>
<gene>
    <name evidence="9" type="primary">LOC105360414</name>
</gene>
<dbReference type="InterPro" id="IPR015252">
    <property type="entry name" value="BRCA2_hlx"/>
</dbReference>
<evidence type="ECO:0000256" key="6">
    <source>
        <dbReference type="SAM" id="MobiDB-lite"/>
    </source>
</evidence>
<dbReference type="InterPro" id="IPR036315">
    <property type="entry name" value="BRCA2_hlx_sf"/>
</dbReference>
<keyword evidence="2" id="KW-0227">DNA damage</keyword>
<evidence type="ECO:0000256" key="5">
    <source>
        <dbReference type="ARBA" id="ARBA00023204"/>
    </source>
</evidence>
<keyword evidence="3" id="KW-0238">DNA-binding</keyword>
<keyword evidence="8" id="KW-1185">Reference proteome</keyword>
<keyword evidence="4" id="KW-0233">DNA recombination</keyword>
<evidence type="ECO:0000256" key="4">
    <source>
        <dbReference type="ARBA" id="ARBA00023172"/>
    </source>
</evidence>
<evidence type="ECO:0000313" key="9">
    <source>
        <dbReference type="RefSeq" id="XP_011495611.1"/>
    </source>
</evidence>
<evidence type="ECO:0000259" key="7">
    <source>
        <dbReference type="SMART" id="SM01341"/>
    </source>
</evidence>
<dbReference type="PANTHER" id="PTHR11289:SF0">
    <property type="entry name" value="BREAST CANCER TYPE 2 SUSCEPTIBILITY PROTEIN"/>
    <property type="match status" value="1"/>
</dbReference>
<dbReference type="InterPro" id="IPR012340">
    <property type="entry name" value="NA-bd_OB-fold"/>
</dbReference>
<dbReference type="SUPFAM" id="SSF81872">
    <property type="entry name" value="BRCA2 helical domain"/>
    <property type="match status" value="1"/>
</dbReference>
<accession>A0AAJ6YCY9</accession>
<reference evidence="9" key="1">
    <citation type="submission" date="2025-08" db="UniProtKB">
        <authorList>
            <consortium name="RefSeq"/>
        </authorList>
    </citation>
    <scope>IDENTIFICATION</scope>
</reference>
<dbReference type="SMART" id="SM01341">
    <property type="entry name" value="Tower"/>
    <property type="match status" value="1"/>
</dbReference>
<keyword evidence="1" id="KW-0677">Repeat</keyword>
<organism evidence="8 9">
    <name type="scientific">Ceratosolen solmsi marchali</name>
    <dbReference type="NCBI Taxonomy" id="326594"/>
    <lineage>
        <taxon>Eukaryota</taxon>
        <taxon>Metazoa</taxon>
        <taxon>Ecdysozoa</taxon>
        <taxon>Arthropoda</taxon>
        <taxon>Hexapoda</taxon>
        <taxon>Insecta</taxon>
        <taxon>Pterygota</taxon>
        <taxon>Neoptera</taxon>
        <taxon>Endopterygota</taxon>
        <taxon>Hymenoptera</taxon>
        <taxon>Apocrita</taxon>
        <taxon>Proctotrupomorpha</taxon>
        <taxon>Chalcidoidea</taxon>
        <taxon>Agaonidae</taxon>
        <taxon>Agaoninae</taxon>
        <taxon>Ceratosolen</taxon>
    </lineage>
</organism>
<evidence type="ECO:0000256" key="2">
    <source>
        <dbReference type="ARBA" id="ARBA00022763"/>
    </source>
</evidence>
<feature type="compositionally biased region" description="Polar residues" evidence="6">
    <location>
        <begin position="1468"/>
        <end position="1486"/>
    </location>
</feature>
<dbReference type="InterPro" id="IPR015205">
    <property type="entry name" value="Tower_dom"/>
</dbReference>
<keyword evidence="5" id="KW-0234">DNA repair</keyword>
<dbReference type="InterPro" id="IPR002093">
    <property type="entry name" value="BRCA2_repeat"/>
</dbReference>